<dbReference type="InParanoid" id="A0A0N1IFG4"/>
<evidence type="ECO:0000313" key="2">
    <source>
        <dbReference type="Proteomes" id="UP000053240"/>
    </source>
</evidence>
<dbReference type="EMBL" id="KQ461068">
    <property type="protein sequence ID" value="KPJ09907.1"/>
    <property type="molecule type" value="Genomic_DNA"/>
</dbReference>
<reference evidence="1 2" key="1">
    <citation type="journal article" date="2015" name="Nat. Commun.">
        <title>Outbred genome sequencing and CRISPR/Cas9 gene editing in butterflies.</title>
        <authorList>
            <person name="Li X."/>
            <person name="Fan D."/>
            <person name="Zhang W."/>
            <person name="Liu G."/>
            <person name="Zhang L."/>
            <person name="Zhao L."/>
            <person name="Fang X."/>
            <person name="Chen L."/>
            <person name="Dong Y."/>
            <person name="Chen Y."/>
            <person name="Ding Y."/>
            <person name="Zhao R."/>
            <person name="Feng M."/>
            <person name="Zhu Y."/>
            <person name="Feng Y."/>
            <person name="Jiang X."/>
            <person name="Zhu D."/>
            <person name="Xiang H."/>
            <person name="Feng X."/>
            <person name="Li S."/>
            <person name="Wang J."/>
            <person name="Zhang G."/>
            <person name="Kronforst M.R."/>
            <person name="Wang W."/>
        </authorList>
    </citation>
    <scope>NUCLEOTIDE SEQUENCE [LARGE SCALE GENOMIC DNA]</scope>
    <source>
        <strain evidence="1">Ya'a_city_454_Pm</strain>
        <tissue evidence="1">Whole body</tissue>
    </source>
</reference>
<dbReference type="AlphaFoldDB" id="A0A0N1IFG4"/>
<gene>
    <name evidence="1" type="ORF">RR48_05109</name>
</gene>
<name>A0A0N1IFG4_PAPMA</name>
<sequence>MTVKVEHEEKREILMNFFNNRFSMGKVAPKDNTNVQMFDGTDSMLEQKSYGLHVENNPDAIKNKEQVDNSYGMNKKINDNAKKSCAIVVLSSMQNPNMHSLLRKYRYDSNGVLIPSSVKYFVKLPNDVQSSTVLVPLHDKAFSPLGGFVRCPYPKQREILRQTTKRRAIVYCVGTTA</sequence>
<proteinExistence type="predicted"/>
<accession>A0A0N1IFG4</accession>
<organism evidence="1 2">
    <name type="scientific">Papilio machaon</name>
    <name type="common">Old World swallowtail butterfly</name>
    <dbReference type="NCBI Taxonomy" id="76193"/>
    <lineage>
        <taxon>Eukaryota</taxon>
        <taxon>Metazoa</taxon>
        <taxon>Ecdysozoa</taxon>
        <taxon>Arthropoda</taxon>
        <taxon>Hexapoda</taxon>
        <taxon>Insecta</taxon>
        <taxon>Pterygota</taxon>
        <taxon>Neoptera</taxon>
        <taxon>Endopterygota</taxon>
        <taxon>Lepidoptera</taxon>
        <taxon>Glossata</taxon>
        <taxon>Ditrysia</taxon>
        <taxon>Papilionoidea</taxon>
        <taxon>Papilionidae</taxon>
        <taxon>Papilioninae</taxon>
        <taxon>Papilio</taxon>
    </lineage>
</organism>
<evidence type="ECO:0000313" key="1">
    <source>
        <dbReference type="EMBL" id="KPJ09907.1"/>
    </source>
</evidence>
<keyword evidence="2" id="KW-1185">Reference proteome</keyword>
<protein>
    <submittedName>
        <fullName evidence="1">Uncharacterized protein</fullName>
    </submittedName>
</protein>
<dbReference type="Proteomes" id="UP000053240">
    <property type="component" value="Unassembled WGS sequence"/>
</dbReference>